<sequence>ATNLHANNNHHQTTPPQQPPRSDSAHGCQRPIPQLVHSGKLDFLVFDYLSEITMSLLTSAKTKKPDLGYAPDFVQMAMAPFIKDIAQKGVRVVSNAGGVNPEACAEALRDVIRSAKVPLSVAVVTGDDLMSEASTSTLSHTYIDSGMSFPKEVHSMNAYLGAGGISRALDLGADVVITGRCVDSALVLGPLMHKFGWKETNYDLLAAGSLAGHLIECGAQCTGGIFTDWHTVADWDNIGFPVVECKQDGRFSVGKPSGTGGLVSAATVAEQLVYELGDPRKYLLPDVCCDFSQVTLTELPGSEGMEVLVSGAKGLPPPSSYKVSATYLDGYRATAVCVAGGSRATEKLRRTAESILKRIRRMFRQLGMSDFTNVNLQVLGVEDSYGDHAHYSMTQNDETKSYPKALEMFAREIAPAGTGMAPGLTAIVGGRPAITYLSKITSRFRSALSGSPHFPEEPKAELPLGSCSFRLEEMAYTRSGDKGNTANVGVIARNPGYYPYLKQHLTSQTVATYFKHLFEKGTIPEEAVSRYELPGIHGLNFVLHGALGGGGVSSLRSDPQGKALGQMLLDFKLENVPELSIMRRG</sequence>
<reference evidence="4" key="2">
    <citation type="submission" date="2025-09" db="UniProtKB">
        <authorList>
            <consortium name="Ensembl"/>
        </authorList>
    </citation>
    <scope>IDENTIFICATION</scope>
</reference>
<evidence type="ECO:0000313" key="4">
    <source>
        <dbReference type="Ensembl" id="ENSEBUP00000020013.1"/>
    </source>
</evidence>
<evidence type="ECO:0000259" key="3">
    <source>
        <dbReference type="Pfam" id="PF23544"/>
    </source>
</evidence>
<dbReference type="InterPro" id="IPR010839">
    <property type="entry name" value="AtuA_N"/>
</dbReference>
<dbReference type="PANTHER" id="PTHR47708">
    <property type="match status" value="1"/>
</dbReference>
<dbReference type="Pfam" id="PF23544">
    <property type="entry name" value="AtuA_ferredoxin"/>
    <property type="match status" value="1"/>
</dbReference>
<dbReference type="Proteomes" id="UP000694388">
    <property type="component" value="Unplaced"/>
</dbReference>
<dbReference type="AlphaFoldDB" id="A0A8C4QVM9"/>
<name>A0A8C4QVM9_EPTBU</name>
<organism evidence="4 5">
    <name type="scientific">Eptatretus burgeri</name>
    <name type="common">Inshore hagfish</name>
    <dbReference type="NCBI Taxonomy" id="7764"/>
    <lineage>
        <taxon>Eukaryota</taxon>
        <taxon>Metazoa</taxon>
        <taxon>Chordata</taxon>
        <taxon>Craniata</taxon>
        <taxon>Vertebrata</taxon>
        <taxon>Cyclostomata</taxon>
        <taxon>Myxini</taxon>
        <taxon>Myxiniformes</taxon>
        <taxon>Myxinidae</taxon>
        <taxon>Eptatretinae</taxon>
        <taxon>Eptatretus</taxon>
    </lineage>
</organism>
<reference evidence="4" key="1">
    <citation type="submission" date="2025-08" db="UniProtKB">
        <authorList>
            <consortium name="Ensembl"/>
        </authorList>
    </citation>
    <scope>IDENTIFICATION</scope>
</reference>
<dbReference type="OMA" id="YEHIGFP"/>
<dbReference type="Ensembl" id="ENSEBUT00000020590.1">
    <property type="protein sequence ID" value="ENSEBUP00000020013.1"/>
    <property type="gene ID" value="ENSEBUG00000012410.1"/>
</dbReference>
<dbReference type="InterPro" id="IPR056362">
    <property type="entry name" value="AtuA-like_ferredoxin_dom"/>
</dbReference>
<feature type="region of interest" description="Disordered" evidence="1">
    <location>
        <begin position="1"/>
        <end position="31"/>
    </location>
</feature>
<dbReference type="GO" id="GO:0042572">
    <property type="term" value="P:retinol metabolic process"/>
    <property type="evidence" value="ECO:0007669"/>
    <property type="project" value="Ensembl"/>
</dbReference>
<accession>A0A8C4QVM9</accession>
<proteinExistence type="predicted"/>
<dbReference type="Pfam" id="PF07287">
    <property type="entry name" value="AtuA"/>
    <property type="match status" value="1"/>
</dbReference>
<dbReference type="PANTHER" id="PTHR47708:SF2">
    <property type="entry name" value="SI:CH73-132F6.5"/>
    <property type="match status" value="1"/>
</dbReference>
<evidence type="ECO:0000313" key="5">
    <source>
        <dbReference type="Proteomes" id="UP000694388"/>
    </source>
</evidence>
<feature type="domain" description="AtuA-like ferredoxin-fold" evidence="3">
    <location>
        <begin position="470"/>
        <end position="573"/>
    </location>
</feature>
<evidence type="ECO:0000256" key="1">
    <source>
        <dbReference type="SAM" id="MobiDB-lite"/>
    </source>
</evidence>
<protein>
    <submittedName>
        <fullName evidence="4">Si:ch73-132f6.5</fullName>
    </submittedName>
</protein>
<evidence type="ECO:0000259" key="2">
    <source>
        <dbReference type="Pfam" id="PF07287"/>
    </source>
</evidence>
<feature type="domain" description="Acyclic terpene utilisation N-terminal" evidence="2">
    <location>
        <begin position="31"/>
        <end position="431"/>
    </location>
</feature>
<dbReference type="GeneTree" id="ENSGT00390000011679"/>
<dbReference type="GO" id="GO:0047173">
    <property type="term" value="F:phosphatidylcholine-retinol O-acyltransferase activity"/>
    <property type="evidence" value="ECO:0007669"/>
    <property type="project" value="Ensembl"/>
</dbReference>
<keyword evidence="5" id="KW-1185">Reference proteome</keyword>